<dbReference type="PROSITE" id="PS51257">
    <property type="entry name" value="PROKAR_LIPOPROTEIN"/>
    <property type="match status" value="1"/>
</dbReference>
<evidence type="ECO:0008006" key="2">
    <source>
        <dbReference type="Google" id="ProtNLM"/>
    </source>
</evidence>
<gene>
    <name evidence="1" type="ORF">MNBD_BACTEROID06-500</name>
</gene>
<name>A0A3B0V7W7_9ZZZZ</name>
<organism evidence="1">
    <name type="scientific">hydrothermal vent metagenome</name>
    <dbReference type="NCBI Taxonomy" id="652676"/>
    <lineage>
        <taxon>unclassified sequences</taxon>
        <taxon>metagenomes</taxon>
        <taxon>ecological metagenomes</taxon>
    </lineage>
</organism>
<sequence>MKRSLILLFAGAILVSCNAQSTQTEKGGISKAPLEKTNENQPQVDIKVNKEYDEDGNLIKYDSSYVEYYSNWGGDSILLDSLYSGFEPFMNEHYSDWFNRPFDPFFFNDTLMNHDFFNNNYFQKRFELNQKQFQQMFEEMDSLKLKYFEEFDKQHNKK</sequence>
<dbReference type="EMBL" id="UOES01000339">
    <property type="protein sequence ID" value="VAW28036.1"/>
    <property type="molecule type" value="Genomic_DNA"/>
</dbReference>
<proteinExistence type="predicted"/>
<dbReference type="AlphaFoldDB" id="A0A3B0V7W7"/>
<protein>
    <recommendedName>
        <fullName evidence="2">Lipoprotein</fullName>
    </recommendedName>
</protein>
<accession>A0A3B0V7W7</accession>
<evidence type="ECO:0000313" key="1">
    <source>
        <dbReference type="EMBL" id="VAW28036.1"/>
    </source>
</evidence>
<reference evidence="1" key="1">
    <citation type="submission" date="2018-06" db="EMBL/GenBank/DDBJ databases">
        <authorList>
            <person name="Zhirakovskaya E."/>
        </authorList>
    </citation>
    <scope>NUCLEOTIDE SEQUENCE</scope>
</reference>